<protein>
    <submittedName>
        <fullName evidence="1">Uncharacterized protein</fullName>
    </submittedName>
</protein>
<organism evidence="1 2">
    <name type="scientific">Musa balbisiana</name>
    <name type="common">Banana</name>
    <dbReference type="NCBI Taxonomy" id="52838"/>
    <lineage>
        <taxon>Eukaryota</taxon>
        <taxon>Viridiplantae</taxon>
        <taxon>Streptophyta</taxon>
        <taxon>Embryophyta</taxon>
        <taxon>Tracheophyta</taxon>
        <taxon>Spermatophyta</taxon>
        <taxon>Magnoliopsida</taxon>
        <taxon>Liliopsida</taxon>
        <taxon>Zingiberales</taxon>
        <taxon>Musaceae</taxon>
        <taxon>Musa</taxon>
    </lineage>
</organism>
<reference evidence="1 2" key="1">
    <citation type="journal article" date="2019" name="Nat. Plants">
        <title>Genome sequencing of Musa balbisiana reveals subgenome evolution and function divergence in polyploid bananas.</title>
        <authorList>
            <person name="Yao X."/>
        </authorList>
    </citation>
    <scope>NUCLEOTIDE SEQUENCE [LARGE SCALE GENOMIC DNA]</scope>
    <source>
        <strain evidence="2">cv. DH-PKW</strain>
        <tissue evidence="1">Leaves</tissue>
    </source>
</reference>
<dbReference type="EMBL" id="PYDT01000004">
    <property type="protein sequence ID" value="THU64719.1"/>
    <property type="molecule type" value="Genomic_DNA"/>
</dbReference>
<evidence type="ECO:0000313" key="2">
    <source>
        <dbReference type="Proteomes" id="UP000317650"/>
    </source>
</evidence>
<comment type="caution">
    <text evidence="1">The sequence shown here is derived from an EMBL/GenBank/DDBJ whole genome shotgun (WGS) entry which is preliminary data.</text>
</comment>
<dbReference type="Proteomes" id="UP000317650">
    <property type="component" value="Chromosome 1"/>
</dbReference>
<sequence>MKDIMARDERYIMIGNHDGSIDKAWRGWTTPALAGIGLQQGHSSSYVYVVAGGMGGGSVAELMTFVDAPKQKLELGCEAW</sequence>
<keyword evidence="2" id="KW-1185">Reference proteome</keyword>
<accession>A0A4S8JRM0</accession>
<name>A0A4S8JRM0_MUSBA</name>
<gene>
    <name evidence="1" type="ORF">C4D60_Mb01t29400</name>
</gene>
<evidence type="ECO:0000313" key="1">
    <source>
        <dbReference type="EMBL" id="THU64719.1"/>
    </source>
</evidence>
<proteinExistence type="predicted"/>
<dbReference type="AlphaFoldDB" id="A0A4S8JRM0"/>